<proteinExistence type="predicted"/>
<organism evidence="1 2">
    <name type="scientific">Portunus trituberculatus</name>
    <name type="common">Swimming crab</name>
    <name type="synonym">Neptunus trituberculatus</name>
    <dbReference type="NCBI Taxonomy" id="210409"/>
    <lineage>
        <taxon>Eukaryota</taxon>
        <taxon>Metazoa</taxon>
        <taxon>Ecdysozoa</taxon>
        <taxon>Arthropoda</taxon>
        <taxon>Crustacea</taxon>
        <taxon>Multicrustacea</taxon>
        <taxon>Malacostraca</taxon>
        <taxon>Eumalacostraca</taxon>
        <taxon>Eucarida</taxon>
        <taxon>Decapoda</taxon>
        <taxon>Pleocyemata</taxon>
        <taxon>Brachyura</taxon>
        <taxon>Eubrachyura</taxon>
        <taxon>Portunoidea</taxon>
        <taxon>Portunidae</taxon>
        <taxon>Portuninae</taxon>
        <taxon>Portunus</taxon>
    </lineage>
</organism>
<gene>
    <name evidence="1" type="ORF">E2C01_034400</name>
</gene>
<accession>A0A5B7F1I4</accession>
<keyword evidence="2" id="KW-1185">Reference proteome</keyword>
<name>A0A5B7F1I4_PORTR</name>
<dbReference type="Proteomes" id="UP000324222">
    <property type="component" value="Unassembled WGS sequence"/>
</dbReference>
<protein>
    <submittedName>
        <fullName evidence="1">Uncharacterized protein</fullName>
    </submittedName>
</protein>
<evidence type="ECO:0000313" key="1">
    <source>
        <dbReference type="EMBL" id="MPC40831.1"/>
    </source>
</evidence>
<evidence type="ECO:0000313" key="2">
    <source>
        <dbReference type="Proteomes" id="UP000324222"/>
    </source>
</evidence>
<dbReference type="AlphaFoldDB" id="A0A5B7F1I4"/>
<dbReference type="EMBL" id="VSRR010004831">
    <property type="protein sequence ID" value="MPC40831.1"/>
    <property type="molecule type" value="Genomic_DNA"/>
</dbReference>
<reference evidence="1 2" key="1">
    <citation type="submission" date="2019-05" db="EMBL/GenBank/DDBJ databases">
        <title>Another draft genome of Portunus trituberculatus and its Hox gene families provides insights of decapod evolution.</title>
        <authorList>
            <person name="Jeong J.-H."/>
            <person name="Song I."/>
            <person name="Kim S."/>
            <person name="Choi T."/>
            <person name="Kim D."/>
            <person name="Ryu S."/>
            <person name="Kim W."/>
        </authorList>
    </citation>
    <scope>NUCLEOTIDE SEQUENCE [LARGE SCALE GENOMIC DNA]</scope>
    <source>
        <tissue evidence="1">Muscle</tissue>
    </source>
</reference>
<sequence>MLSLGPEDSVAATGVPVKARAALCSVTAVAATLYLELRHFQMISMNHIVRGASSALSSCYNWWLTAITATPAMDEHEIYKENHMPLTSMVT</sequence>
<comment type="caution">
    <text evidence="1">The sequence shown here is derived from an EMBL/GenBank/DDBJ whole genome shotgun (WGS) entry which is preliminary data.</text>
</comment>